<reference evidence="1 2" key="1">
    <citation type="submission" date="2021-01" db="EMBL/GenBank/DDBJ databases">
        <title>Whole genome shotgun sequence of Planotetraspora kaengkrachanensis NBRC 104272.</title>
        <authorList>
            <person name="Komaki H."/>
            <person name="Tamura T."/>
        </authorList>
    </citation>
    <scope>NUCLEOTIDE SEQUENCE [LARGE SCALE GENOMIC DNA]</scope>
    <source>
        <strain evidence="1 2">NBRC 104272</strain>
    </source>
</reference>
<accession>A0A8J3VAT6</accession>
<protein>
    <submittedName>
        <fullName evidence="1">Phytanoyl-CoA dioxygenase</fullName>
    </submittedName>
</protein>
<dbReference type="EMBL" id="BONV01000041">
    <property type="protein sequence ID" value="GIG83516.1"/>
    <property type="molecule type" value="Genomic_DNA"/>
</dbReference>
<gene>
    <name evidence="1" type="ORF">Pka01_66430</name>
</gene>
<dbReference type="Gene3D" id="2.60.120.620">
    <property type="entry name" value="q2cbj1_9rhob like domain"/>
    <property type="match status" value="1"/>
</dbReference>
<evidence type="ECO:0000313" key="1">
    <source>
        <dbReference type="EMBL" id="GIG83516.1"/>
    </source>
</evidence>
<name>A0A8J3VAT6_9ACTN</name>
<dbReference type="GO" id="GO:0051213">
    <property type="term" value="F:dioxygenase activity"/>
    <property type="evidence" value="ECO:0007669"/>
    <property type="project" value="UniProtKB-KW"/>
</dbReference>
<dbReference type="SUPFAM" id="SSF51197">
    <property type="entry name" value="Clavaminate synthase-like"/>
    <property type="match status" value="1"/>
</dbReference>
<keyword evidence="2" id="KW-1185">Reference proteome</keyword>
<evidence type="ECO:0000313" key="2">
    <source>
        <dbReference type="Proteomes" id="UP000630097"/>
    </source>
</evidence>
<sequence length="257" mass="28036">MSTVKETAADLDIERFVTEGFLKVEVAFPRDVGDRIRESLWERMGLSPDRPSEWAKPVIWMADETGQGPFGEAARSPRLTAALNRVAGEGTWYPRGTLGMMPIRFPHPEDAGDTGWHIDQNHPGPDNAWGIISARPRTMLVLLLYSEVTEQDAPTRIRVGSHLDTARALEPYGEQGLPFGETGPIMDAAGADRPLALATGLPGDAYLCHPFLVHAAQPHHGTRPRFMSQIPFILVESLTAGESTPLARAVRLGLSGT</sequence>
<keyword evidence="1" id="KW-0223">Dioxygenase</keyword>
<dbReference type="RefSeq" id="WP_203886816.1">
    <property type="nucleotide sequence ID" value="NZ_BAABHH010000027.1"/>
</dbReference>
<proteinExistence type="predicted"/>
<organism evidence="1 2">
    <name type="scientific">Planotetraspora kaengkrachanensis</name>
    <dbReference type="NCBI Taxonomy" id="575193"/>
    <lineage>
        <taxon>Bacteria</taxon>
        <taxon>Bacillati</taxon>
        <taxon>Actinomycetota</taxon>
        <taxon>Actinomycetes</taxon>
        <taxon>Streptosporangiales</taxon>
        <taxon>Streptosporangiaceae</taxon>
        <taxon>Planotetraspora</taxon>
    </lineage>
</organism>
<comment type="caution">
    <text evidence="1">The sequence shown here is derived from an EMBL/GenBank/DDBJ whole genome shotgun (WGS) entry which is preliminary data.</text>
</comment>
<keyword evidence="1" id="KW-0560">Oxidoreductase</keyword>
<dbReference type="Proteomes" id="UP000630097">
    <property type="component" value="Unassembled WGS sequence"/>
</dbReference>
<dbReference type="AlphaFoldDB" id="A0A8J3VAT6"/>